<evidence type="ECO:0000313" key="3">
    <source>
        <dbReference type="EMBL" id="GAG39210.1"/>
    </source>
</evidence>
<name>X0X837_9ZZZZ</name>
<keyword evidence="1" id="KW-0328">Glycosyltransferase</keyword>
<dbReference type="AlphaFoldDB" id="X0X837"/>
<organism evidence="3">
    <name type="scientific">marine sediment metagenome</name>
    <dbReference type="NCBI Taxonomy" id="412755"/>
    <lineage>
        <taxon>unclassified sequences</taxon>
        <taxon>metagenomes</taxon>
        <taxon>ecological metagenomes</taxon>
    </lineage>
</organism>
<feature type="non-terminal residue" evidence="3">
    <location>
        <position position="1"/>
    </location>
</feature>
<accession>X0X837</accession>
<dbReference type="PANTHER" id="PTHR34106:SF4">
    <property type="entry name" value="BLL5143 PROTEIN"/>
    <property type="match status" value="1"/>
</dbReference>
<reference evidence="3" key="1">
    <citation type="journal article" date="2014" name="Front. Microbiol.">
        <title>High frequency of phylogenetically diverse reductive dehalogenase-homologous genes in deep subseafloor sedimentary metagenomes.</title>
        <authorList>
            <person name="Kawai M."/>
            <person name="Futagami T."/>
            <person name="Toyoda A."/>
            <person name="Takaki Y."/>
            <person name="Nishi S."/>
            <person name="Hori S."/>
            <person name="Arai W."/>
            <person name="Tsubouchi T."/>
            <person name="Morono Y."/>
            <person name="Uchiyama I."/>
            <person name="Ito T."/>
            <person name="Fujiyama A."/>
            <person name="Inagaki F."/>
            <person name="Takami H."/>
        </authorList>
    </citation>
    <scope>NUCLEOTIDE SEQUENCE</scope>
    <source>
        <strain evidence="3">Expedition CK06-06</strain>
    </source>
</reference>
<dbReference type="PANTHER" id="PTHR34106">
    <property type="entry name" value="GLYCOSIDASE"/>
    <property type="match status" value="1"/>
</dbReference>
<dbReference type="SUPFAM" id="SSF75005">
    <property type="entry name" value="Arabinanase/levansucrase/invertase"/>
    <property type="match status" value="1"/>
</dbReference>
<protein>
    <recommendedName>
        <fullName evidence="4">Glycosidase</fullName>
    </recommendedName>
</protein>
<gene>
    <name evidence="3" type="ORF">S01H1_62086</name>
</gene>
<proteinExistence type="predicted"/>
<evidence type="ECO:0000256" key="1">
    <source>
        <dbReference type="ARBA" id="ARBA00022676"/>
    </source>
</evidence>
<sequence length="92" mass="10181">LLITHGVGPMRSYSLGAILLDKNDPSKVIGHLNEPLLIPNEEEREGYVPNVVYSCGSIIHNNELIIAYGMSDYASGFACISLDELFEKLTYH</sequence>
<dbReference type="Gene3D" id="2.115.10.20">
    <property type="entry name" value="Glycosyl hydrolase domain, family 43"/>
    <property type="match status" value="1"/>
</dbReference>
<dbReference type="GO" id="GO:0016757">
    <property type="term" value="F:glycosyltransferase activity"/>
    <property type="evidence" value="ECO:0007669"/>
    <property type="project" value="UniProtKB-KW"/>
</dbReference>
<dbReference type="InterPro" id="IPR007184">
    <property type="entry name" value="Mannoside_phosphorylase"/>
</dbReference>
<dbReference type="InterPro" id="IPR023296">
    <property type="entry name" value="Glyco_hydro_beta-prop_sf"/>
</dbReference>
<dbReference type="EMBL" id="BARS01040758">
    <property type="protein sequence ID" value="GAG39210.1"/>
    <property type="molecule type" value="Genomic_DNA"/>
</dbReference>
<keyword evidence="2" id="KW-0808">Transferase</keyword>
<evidence type="ECO:0008006" key="4">
    <source>
        <dbReference type="Google" id="ProtNLM"/>
    </source>
</evidence>
<evidence type="ECO:0000256" key="2">
    <source>
        <dbReference type="ARBA" id="ARBA00022679"/>
    </source>
</evidence>
<comment type="caution">
    <text evidence="3">The sequence shown here is derived from an EMBL/GenBank/DDBJ whole genome shotgun (WGS) entry which is preliminary data.</text>
</comment>
<dbReference type="Pfam" id="PF04041">
    <property type="entry name" value="Glyco_hydro_130"/>
    <property type="match status" value="1"/>
</dbReference>